<dbReference type="Proteomes" id="UP001596203">
    <property type="component" value="Unassembled WGS sequence"/>
</dbReference>
<reference evidence="3" key="1">
    <citation type="journal article" date="2019" name="Int. J. Syst. Evol. Microbiol.">
        <title>The Global Catalogue of Microorganisms (GCM) 10K type strain sequencing project: providing services to taxonomists for standard genome sequencing and annotation.</title>
        <authorList>
            <consortium name="The Broad Institute Genomics Platform"/>
            <consortium name="The Broad Institute Genome Sequencing Center for Infectious Disease"/>
            <person name="Wu L."/>
            <person name="Ma J."/>
        </authorList>
    </citation>
    <scope>NUCLEOTIDE SEQUENCE [LARGE SCALE GENOMIC DNA]</scope>
    <source>
        <strain evidence="3">ZS-35-S2</strain>
    </source>
</reference>
<accession>A0ABW1KPF2</accession>
<keyword evidence="3" id="KW-1185">Reference proteome</keyword>
<gene>
    <name evidence="2" type="ORF">ACFP2T_41910</name>
</gene>
<feature type="region of interest" description="Disordered" evidence="1">
    <location>
        <begin position="99"/>
        <end position="121"/>
    </location>
</feature>
<dbReference type="EMBL" id="JBHSPR010000064">
    <property type="protein sequence ID" value="MFC6022699.1"/>
    <property type="molecule type" value="Genomic_DNA"/>
</dbReference>
<evidence type="ECO:0008006" key="4">
    <source>
        <dbReference type="Google" id="ProtNLM"/>
    </source>
</evidence>
<proteinExistence type="predicted"/>
<sequence>MTPRHRESDTVVRRGPITKQESTLVRWAAVEAAQGARNAGWLTTTHAAIAEQRGRNIATVAVARKLLILRQALQLIILLNRGGRANAVEVLVLRQACPGPHDQQQRNSRGQPQRCGCRKSHPRWSGGTIVFVEESAESVVSVDVQGHRCVERRRDRGRLE</sequence>
<dbReference type="RefSeq" id="WP_377432460.1">
    <property type="nucleotide sequence ID" value="NZ_JBHSPR010000064.1"/>
</dbReference>
<evidence type="ECO:0000256" key="1">
    <source>
        <dbReference type="SAM" id="MobiDB-lite"/>
    </source>
</evidence>
<evidence type="ECO:0000313" key="3">
    <source>
        <dbReference type="Proteomes" id="UP001596203"/>
    </source>
</evidence>
<evidence type="ECO:0000313" key="2">
    <source>
        <dbReference type="EMBL" id="MFC6022699.1"/>
    </source>
</evidence>
<organism evidence="2 3">
    <name type="scientific">Plantactinospora solaniradicis</name>
    <dbReference type="NCBI Taxonomy" id="1723736"/>
    <lineage>
        <taxon>Bacteria</taxon>
        <taxon>Bacillati</taxon>
        <taxon>Actinomycetota</taxon>
        <taxon>Actinomycetes</taxon>
        <taxon>Micromonosporales</taxon>
        <taxon>Micromonosporaceae</taxon>
        <taxon>Plantactinospora</taxon>
    </lineage>
</organism>
<protein>
    <recommendedName>
        <fullName evidence="4">Transposase</fullName>
    </recommendedName>
</protein>
<comment type="caution">
    <text evidence="2">The sequence shown here is derived from an EMBL/GenBank/DDBJ whole genome shotgun (WGS) entry which is preliminary data.</text>
</comment>
<name>A0ABW1KPF2_9ACTN</name>